<protein>
    <submittedName>
        <fullName evidence="1">Uncharacterized protein</fullName>
    </submittedName>
</protein>
<sequence length="247" mass="27771">MEKMESEYRTLFRDASPSVVLVEQAGRINNFCIGSIILSEGESTFILTQSNIVKPSVSLFVRFSNGFKQPATVLKSCGTLCVLVTKFYPKAKEVQFFEGVVDHSYAAAIAPASKSSVYNMPGFIIQRSLQSSYDDGTVIAETEDYFIFMCRYGDMSPERVSRLVSGPVFSLHTQVVGVVTGDMEYTFFPHHTATLSDYHKEFYVKMGFFLKVVMRVSKLQELLKRMANDNDWRKGLKQIARKGKGAP</sequence>
<dbReference type="AlphaFoldDB" id="A0ABC9H2R1"/>
<dbReference type="InterPro" id="IPR009003">
    <property type="entry name" value="Peptidase_S1_PA"/>
</dbReference>
<name>A0ABC9H2R1_9POAL</name>
<proteinExistence type="predicted"/>
<reference evidence="1" key="1">
    <citation type="submission" date="2024-10" db="EMBL/GenBank/DDBJ databases">
        <authorList>
            <person name="Ryan C."/>
        </authorList>
    </citation>
    <scope>NUCLEOTIDE SEQUENCE [LARGE SCALE GENOMIC DNA]</scope>
</reference>
<organism evidence="1 2">
    <name type="scientific">Urochloa decumbens</name>
    <dbReference type="NCBI Taxonomy" id="240449"/>
    <lineage>
        <taxon>Eukaryota</taxon>
        <taxon>Viridiplantae</taxon>
        <taxon>Streptophyta</taxon>
        <taxon>Embryophyta</taxon>
        <taxon>Tracheophyta</taxon>
        <taxon>Spermatophyta</taxon>
        <taxon>Magnoliopsida</taxon>
        <taxon>Liliopsida</taxon>
        <taxon>Poales</taxon>
        <taxon>Poaceae</taxon>
        <taxon>PACMAD clade</taxon>
        <taxon>Panicoideae</taxon>
        <taxon>Panicodae</taxon>
        <taxon>Paniceae</taxon>
        <taxon>Melinidinae</taxon>
        <taxon>Urochloa</taxon>
    </lineage>
</organism>
<keyword evidence="2" id="KW-1185">Reference proteome</keyword>
<evidence type="ECO:0000313" key="2">
    <source>
        <dbReference type="Proteomes" id="UP001497457"/>
    </source>
</evidence>
<accession>A0ABC9H2R1</accession>
<dbReference type="EMBL" id="CAXIPR030001033">
    <property type="protein sequence ID" value="CAM0147771.1"/>
    <property type="molecule type" value="Genomic_DNA"/>
</dbReference>
<evidence type="ECO:0000313" key="1">
    <source>
        <dbReference type="EMBL" id="CAM0147771.1"/>
    </source>
</evidence>
<dbReference type="Proteomes" id="UP001497457">
    <property type="component" value="Unassembled WGS sequence"/>
</dbReference>
<gene>
    <name evidence="1" type="ORF">URODEC1_LOCUS121156</name>
</gene>
<comment type="caution">
    <text evidence="1">The sequence shown here is derived from an EMBL/GenBank/DDBJ whole genome shotgun (WGS) entry which is preliminary data.</text>
</comment>
<dbReference type="SUPFAM" id="SSF50494">
    <property type="entry name" value="Trypsin-like serine proteases"/>
    <property type="match status" value="1"/>
</dbReference>